<sequence>MIIKRYQVTEKRIAKWIKEGRGTGQGASYLPWLTIHDTSSIGLSSRPPGVTTGRIHHLLSNNEAAAFYQAEWSPAVVDIREQFPLPRSETRRIASEMGVFHPRDHGVDVVMTTDLLLDVRGHDKWLSFALPSGQERRLLAIACKSDDVFGDARALDKLEIERRYWASRGVMWTLLTASQLCRARMLKLQWLMEWFWLDHMARERVPAFLAGCQTVLAHLPVASTSTAGAFLSGLDGTYGWMPGTALSMVRHLAARKRVIMDTEGPFDAWGPLSQIRLPDAVVAAAKVA</sequence>
<evidence type="ECO:0000259" key="2">
    <source>
        <dbReference type="Pfam" id="PF08722"/>
    </source>
</evidence>
<dbReference type="InterPro" id="IPR011856">
    <property type="entry name" value="tRNA_endonuc-like_dom_sf"/>
</dbReference>
<dbReference type="Gene3D" id="1.10.10.10">
    <property type="entry name" value="Winged helix-like DNA-binding domain superfamily/Winged helix DNA-binding domain"/>
    <property type="match status" value="1"/>
</dbReference>
<proteinExistence type="predicted"/>
<keyword evidence="3" id="KW-0255">Endonuclease</keyword>
<comment type="caution">
    <text evidence="3">The sequence shown here is derived from an EMBL/GenBank/DDBJ whole genome shotgun (WGS) entry which is preliminary data.</text>
</comment>
<dbReference type="GO" id="GO:0004519">
    <property type="term" value="F:endonuclease activity"/>
    <property type="evidence" value="ECO:0007669"/>
    <property type="project" value="UniProtKB-KW"/>
</dbReference>
<organism evidence="3 4">
    <name type="scientific">Paracraurococcus lichenis</name>
    <dbReference type="NCBI Taxonomy" id="3064888"/>
    <lineage>
        <taxon>Bacteria</taxon>
        <taxon>Pseudomonadati</taxon>
        <taxon>Pseudomonadota</taxon>
        <taxon>Alphaproteobacteria</taxon>
        <taxon>Acetobacterales</taxon>
        <taxon>Roseomonadaceae</taxon>
        <taxon>Paracraurococcus</taxon>
    </lineage>
</organism>
<keyword evidence="4" id="KW-1185">Reference proteome</keyword>
<dbReference type="Gene3D" id="3.40.1350.10">
    <property type="match status" value="1"/>
</dbReference>
<accession>A0ABT9E9J6</accession>
<evidence type="ECO:0000313" key="4">
    <source>
        <dbReference type="Proteomes" id="UP001243009"/>
    </source>
</evidence>
<keyword evidence="3" id="KW-0540">Nuclease</keyword>
<feature type="domain" description="TnsA endonuclease N-terminal" evidence="2">
    <location>
        <begin position="73"/>
        <end position="176"/>
    </location>
</feature>
<dbReference type="Pfam" id="PF08722">
    <property type="entry name" value="Tn7_TnsA-like_N"/>
    <property type="match status" value="1"/>
</dbReference>
<dbReference type="CDD" id="cd22362">
    <property type="entry name" value="TnsA_endonuclease-like"/>
    <property type="match status" value="1"/>
</dbReference>
<protein>
    <submittedName>
        <fullName evidence="3">TnsA endonuclease N-terminal domain-containing protein</fullName>
    </submittedName>
</protein>
<dbReference type="SUPFAM" id="SSF52980">
    <property type="entry name" value="Restriction endonuclease-like"/>
    <property type="match status" value="1"/>
</dbReference>
<dbReference type="RefSeq" id="WP_305107724.1">
    <property type="nucleotide sequence ID" value="NZ_JAUTWS010000061.1"/>
</dbReference>
<dbReference type="InterPro" id="IPR036388">
    <property type="entry name" value="WH-like_DNA-bd_sf"/>
</dbReference>
<feature type="domain" description="TnsA endonuclease C-terminal" evidence="1">
    <location>
        <begin position="212"/>
        <end position="261"/>
    </location>
</feature>
<dbReference type="InterPro" id="IPR014833">
    <property type="entry name" value="TnsA_N"/>
</dbReference>
<dbReference type="Pfam" id="PF08721">
    <property type="entry name" value="Tn7_Tnp_TnsA_C"/>
    <property type="match status" value="1"/>
</dbReference>
<evidence type="ECO:0000259" key="1">
    <source>
        <dbReference type="Pfam" id="PF08721"/>
    </source>
</evidence>
<dbReference type="InterPro" id="IPR011335">
    <property type="entry name" value="Restrct_endonuc-II-like"/>
</dbReference>
<name>A0ABT9E9J6_9PROT</name>
<dbReference type="Proteomes" id="UP001243009">
    <property type="component" value="Unassembled WGS sequence"/>
</dbReference>
<evidence type="ECO:0000313" key="3">
    <source>
        <dbReference type="EMBL" id="MDO9712863.1"/>
    </source>
</evidence>
<keyword evidence="3" id="KW-0378">Hydrolase</keyword>
<gene>
    <name evidence="3" type="ORF">Q7A36_31315</name>
</gene>
<reference evidence="3 4" key="1">
    <citation type="submission" date="2023-08" db="EMBL/GenBank/DDBJ databases">
        <title>The draft genome sequence of Paracraurococcus sp. LOR1-02.</title>
        <authorList>
            <person name="Kingkaew E."/>
            <person name="Tanasupawat S."/>
        </authorList>
    </citation>
    <scope>NUCLEOTIDE SEQUENCE [LARGE SCALE GENOMIC DNA]</scope>
    <source>
        <strain evidence="3 4">LOR1-02</strain>
    </source>
</reference>
<dbReference type="EMBL" id="JAUTWS010000061">
    <property type="protein sequence ID" value="MDO9712863.1"/>
    <property type="molecule type" value="Genomic_DNA"/>
</dbReference>
<dbReference type="InterPro" id="IPR014832">
    <property type="entry name" value="TnsA_C"/>
</dbReference>